<evidence type="ECO:0000256" key="7">
    <source>
        <dbReference type="ARBA" id="ARBA00023136"/>
    </source>
</evidence>
<dbReference type="CDD" id="cd06261">
    <property type="entry name" value="TM_PBP2"/>
    <property type="match status" value="1"/>
</dbReference>
<comment type="caution">
    <text evidence="10">The sequence shown here is derived from an EMBL/GenBank/DDBJ whole genome shotgun (WGS) entry which is preliminary data.</text>
</comment>
<sequence length="220" mass="23380">MENTAQILQAELGSEVFATFKMIAISLIISLIVGGALGLILYITSNQLFFKNKLVNSIAGFIVNIIRSLPFVILLVLLIPFTKLITGTQIGPIAASVPISIASIAFFARLSEGAFNEIDKGVIEAAISSGAGFFLIFKDVLLVEARPSLIRAVTVNLISLIGCSAMAGIVGGGGIGDLAVRYGYYRYETGVMIVTVVILIVLVQFIQITGDLIVKRISKA</sequence>
<comment type="subcellular location">
    <subcellularLocation>
        <location evidence="1 8">Cell membrane</location>
        <topology evidence="1 8">Multi-pass membrane protein</topology>
    </subcellularLocation>
</comment>
<dbReference type="PANTHER" id="PTHR30450:SF1">
    <property type="entry name" value="D-METHIONINE TRANSPORT SYSTEM PERMEASE PROTEIN METI-RELATED"/>
    <property type="match status" value="1"/>
</dbReference>
<reference evidence="10 11" key="1">
    <citation type="submission" date="2019-08" db="EMBL/GenBank/DDBJ databases">
        <title>In-depth cultivation of the pig gut microbiome towards novel bacterial diversity and tailored functional studies.</title>
        <authorList>
            <person name="Wylensek D."/>
            <person name="Hitch T.C.A."/>
            <person name="Clavel T."/>
        </authorList>
    </citation>
    <scope>NUCLEOTIDE SEQUENCE [LARGE SCALE GENOMIC DNA]</scope>
    <source>
        <strain evidence="10 11">WCA-383-APC-5B</strain>
    </source>
</reference>
<keyword evidence="4" id="KW-1003">Cell membrane</keyword>
<evidence type="ECO:0000256" key="4">
    <source>
        <dbReference type="ARBA" id="ARBA00022475"/>
    </source>
</evidence>
<accession>A0A7X2N063</accession>
<evidence type="ECO:0000256" key="5">
    <source>
        <dbReference type="ARBA" id="ARBA00022692"/>
    </source>
</evidence>
<dbReference type="PANTHER" id="PTHR30450">
    <property type="entry name" value="ABC TRANSPORTER PERMEASE"/>
    <property type="match status" value="1"/>
</dbReference>
<keyword evidence="6 8" id="KW-1133">Transmembrane helix</keyword>
<dbReference type="GO" id="GO:0005886">
    <property type="term" value="C:plasma membrane"/>
    <property type="evidence" value="ECO:0007669"/>
    <property type="project" value="UniProtKB-SubCell"/>
</dbReference>
<protein>
    <submittedName>
        <fullName evidence="10">ABC transporter permease</fullName>
    </submittedName>
</protein>
<dbReference type="SUPFAM" id="SSF161098">
    <property type="entry name" value="MetI-like"/>
    <property type="match status" value="1"/>
</dbReference>
<dbReference type="Proteomes" id="UP000460287">
    <property type="component" value="Unassembled WGS sequence"/>
</dbReference>
<organism evidence="10 11">
    <name type="scientific">Inconstantimicrobium porci</name>
    <dbReference type="NCBI Taxonomy" id="2652291"/>
    <lineage>
        <taxon>Bacteria</taxon>
        <taxon>Bacillati</taxon>
        <taxon>Bacillota</taxon>
        <taxon>Clostridia</taxon>
        <taxon>Eubacteriales</taxon>
        <taxon>Clostridiaceae</taxon>
        <taxon>Inconstantimicrobium</taxon>
    </lineage>
</organism>
<feature type="transmembrane region" description="Helical" evidence="8">
    <location>
        <begin position="149"/>
        <end position="170"/>
    </location>
</feature>
<evidence type="ECO:0000259" key="9">
    <source>
        <dbReference type="PROSITE" id="PS50928"/>
    </source>
</evidence>
<keyword evidence="3 8" id="KW-0813">Transport</keyword>
<dbReference type="Pfam" id="PF00528">
    <property type="entry name" value="BPD_transp_1"/>
    <property type="match status" value="1"/>
</dbReference>
<evidence type="ECO:0000256" key="8">
    <source>
        <dbReference type="RuleBase" id="RU363032"/>
    </source>
</evidence>
<name>A0A7X2N063_9CLOT</name>
<feature type="transmembrane region" description="Helical" evidence="8">
    <location>
        <begin position="90"/>
        <end position="109"/>
    </location>
</feature>
<comment type="similarity">
    <text evidence="2">Belongs to the binding-protein-dependent transport system permease family. CysTW subfamily.</text>
</comment>
<dbReference type="AlphaFoldDB" id="A0A7X2N063"/>
<feature type="transmembrane region" description="Helical" evidence="8">
    <location>
        <begin position="55"/>
        <end position="78"/>
    </location>
</feature>
<feature type="domain" description="ABC transmembrane type-1" evidence="9">
    <location>
        <begin position="16"/>
        <end position="210"/>
    </location>
</feature>
<dbReference type="GO" id="GO:0048473">
    <property type="term" value="P:D-methionine transmembrane transport"/>
    <property type="evidence" value="ECO:0007669"/>
    <property type="project" value="TreeGrafter"/>
</dbReference>
<evidence type="ECO:0000313" key="11">
    <source>
        <dbReference type="Proteomes" id="UP000460287"/>
    </source>
</evidence>
<dbReference type="InterPro" id="IPR035906">
    <property type="entry name" value="MetI-like_sf"/>
</dbReference>
<dbReference type="EMBL" id="VULX01000027">
    <property type="protein sequence ID" value="MSR92290.1"/>
    <property type="molecule type" value="Genomic_DNA"/>
</dbReference>
<keyword evidence="11" id="KW-1185">Reference proteome</keyword>
<dbReference type="InterPro" id="IPR051322">
    <property type="entry name" value="AA_ABC_Transporter_Permease"/>
</dbReference>
<gene>
    <name evidence="10" type="ORF">FYJ33_13035</name>
</gene>
<dbReference type="PROSITE" id="PS50928">
    <property type="entry name" value="ABC_TM1"/>
    <property type="match status" value="1"/>
</dbReference>
<feature type="transmembrane region" description="Helical" evidence="8">
    <location>
        <begin position="190"/>
        <end position="214"/>
    </location>
</feature>
<dbReference type="Gene3D" id="1.10.3720.10">
    <property type="entry name" value="MetI-like"/>
    <property type="match status" value="1"/>
</dbReference>
<evidence type="ECO:0000313" key="10">
    <source>
        <dbReference type="EMBL" id="MSR92290.1"/>
    </source>
</evidence>
<proteinExistence type="inferred from homology"/>
<dbReference type="InterPro" id="IPR000515">
    <property type="entry name" value="MetI-like"/>
</dbReference>
<dbReference type="FunFam" id="1.10.3720.10:FF:000002">
    <property type="entry name" value="D-methionine ABC transporter permease MetI"/>
    <property type="match status" value="1"/>
</dbReference>
<feature type="transmembrane region" description="Helical" evidence="8">
    <location>
        <begin position="22"/>
        <end position="43"/>
    </location>
</feature>
<evidence type="ECO:0000256" key="3">
    <source>
        <dbReference type="ARBA" id="ARBA00022448"/>
    </source>
</evidence>
<evidence type="ECO:0000256" key="2">
    <source>
        <dbReference type="ARBA" id="ARBA00007069"/>
    </source>
</evidence>
<evidence type="ECO:0000256" key="1">
    <source>
        <dbReference type="ARBA" id="ARBA00004651"/>
    </source>
</evidence>
<feature type="transmembrane region" description="Helical" evidence="8">
    <location>
        <begin position="121"/>
        <end position="137"/>
    </location>
</feature>
<keyword evidence="7 8" id="KW-0472">Membrane</keyword>
<evidence type="ECO:0000256" key="6">
    <source>
        <dbReference type="ARBA" id="ARBA00022989"/>
    </source>
</evidence>
<keyword evidence="5 8" id="KW-0812">Transmembrane</keyword>
<dbReference type="RefSeq" id="WP_154532186.1">
    <property type="nucleotide sequence ID" value="NZ_JAQXTV010000049.1"/>
</dbReference>